<dbReference type="Proteomes" id="UP000807306">
    <property type="component" value="Unassembled WGS sequence"/>
</dbReference>
<evidence type="ECO:0000313" key="2">
    <source>
        <dbReference type="Proteomes" id="UP000807306"/>
    </source>
</evidence>
<dbReference type="AlphaFoldDB" id="A0A9P6E4J0"/>
<evidence type="ECO:0000313" key="1">
    <source>
        <dbReference type="EMBL" id="KAF9522426.1"/>
    </source>
</evidence>
<sequence length="168" mass="18305">MPCPGIGREPKRSFSSEELDSAFEILKGELNRWVYSKGEASLSSSPSGRFWSSGASSFVFFCRWRYAVGIEMMLSVIQAVPSSESRSRPTTPSRGAVSSIFCSSLLSSAGVCTAFLTFAKASASLFSIPLKGVEANEMASAKSSPFMPRSNPPNQSRLDFDFRVRLFV</sequence>
<accession>A0A9P6E4J0</accession>
<organism evidence="1 2">
    <name type="scientific">Crepidotus variabilis</name>
    <dbReference type="NCBI Taxonomy" id="179855"/>
    <lineage>
        <taxon>Eukaryota</taxon>
        <taxon>Fungi</taxon>
        <taxon>Dikarya</taxon>
        <taxon>Basidiomycota</taxon>
        <taxon>Agaricomycotina</taxon>
        <taxon>Agaricomycetes</taxon>
        <taxon>Agaricomycetidae</taxon>
        <taxon>Agaricales</taxon>
        <taxon>Agaricineae</taxon>
        <taxon>Crepidotaceae</taxon>
        <taxon>Crepidotus</taxon>
    </lineage>
</organism>
<name>A0A9P6E4J0_9AGAR</name>
<gene>
    <name evidence="1" type="ORF">CPB83DRAFT_864479</name>
</gene>
<comment type="caution">
    <text evidence="1">The sequence shown here is derived from an EMBL/GenBank/DDBJ whole genome shotgun (WGS) entry which is preliminary data.</text>
</comment>
<keyword evidence="2" id="KW-1185">Reference proteome</keyword>
<dbReference type="EMBL" id="MU157946">
    <property type="protein sequence ID" value="KAF9522426.1"/>
    <property type="molecule type" value="Genomic_DNA"/>
</dbReference>
<proteinExistence type="predicted"/>
<protein>
    <submittedName>
        <fullName evidence="1">Uncharacterized protein</fullName>
    </submittedName>
</protein>
<reference evidence="1" key="1">
    <citation type="submission" date="2020-11" db="EMBL/GenBank/DDBJ databases">
        <authorList>
            <consortium name="DOE Joint Genome Institute"/>
            <person name="Ahrendt S."/>
            <person name="Riley R."/>
            <person name="Andreopoulos W."/>
            <person name="Labutti K."/>
            <person name="Pangilinan J."/>
            <person name="Ruiz-Duenas F.J."/>
            <person name="Barrasa J.M."/>
            <person name="Sanchez-Garcia M."/>
            <person name="Camarero S."/>
            <person name="Miyauchi S."/>
            <person name="Serrano A."/>
            <person name="Linde D."/>
            <person name="Babiker R."/>
            <person name="Drula E."/>
            <person name="Ayuso-Fernandez I."/>
            <person name="Pacheco R."/>
            <person name="Padilla G."/>
            <person name="Ferreira P."/>
            <person name="Barriuso J."/>
            <person name="Kellner H."/>
            <person name="Castanera R."/>
            <person name="Alfaro M."/>
            <person name="Ramirez L."/>
            <person name="Pisabarro A.G."/>
            <person name="Kuo A."/>
            <person name="Tritt A."/>
            <person name="Lipzen A."/>
            <person name="He G."/>
            <person name="Yan M."/>
            <person name="Ng V."/>
            <person name="Cullen D."/>
            <person name="Martin F."/>
            <person name="Rosso M.-N."/>
            <person name="Henrissat B."/>
            <person name="Hibbett D."/>
            <person name="Martinez A.T."/>
            <person name="Grigoriev I.V."/>
        </authorList>
    </citation>
    <scope>NUCLEOTIDE SEQUENCE</scope>
    <source>
        <strain evidence="1">CBS 506.95</strain>
    </source>
</reference>